<evidence type="ECO:0000313" key="9">
    <source>
        <dbReference type="Proteomes" id="UP000179807"/>
    </source>
</evidence>
<dbReference type="EMBL" id="MLAK01000261">
    <property type="protein sequence ID" value="OHT15202.1"/>
    <property type="molecule type" value="Genomic_DNA"/>
</dbReference>
<dbReference type="InterPro" id="IPR044780">
    <property type="entry name" value="Heh2/Src1"/>
</dbReference>
<dbReference type="GO" id="GO:0005637">
    <property type="term" value="C:nuclear inner membrane"/>
    <property type="evidence" value="ECO:0007669"/>
    <property type="project" value="InterPro"/>
</dbReference>
<dbReference type="GO" id="GO:0034399">
    <property type="term" value="C:nuclear periphery"/>
    <property type="evidence" value="ECO:0007669"/>
    <property type="project" value="TreeGrafter"/>
</dbReference>
<protein>
    <recommendedName>
        <fullName evidence="7">Man1/Src1-like C-terminal domain-containing protein</fullName>
    </recommendedName>
</protein>
<evidence type="ECO:0000256" key="3">
    <source>
        <dbReference type="ARBA" id="ARBA00022989"/>
    </source>
</evidence>
<evidence type="ECO:0000256" key="5">
    <source>
        <dbReference type="ARBA" id="ARBA00023242"/>
    </source>
</evidence>
<keyword evidence="2 6" id="KW-0812">Transmembrane</keyword>
<comment type="subcellular location">
    <subcellularLocation>
        <location evidence="1">Nucleus membrane</location>
    </subcellularLocation>
</comment>
<dbReference type="Pfam" id="PF09402">
    <property type="entry name" value="MSC"/>
    <property type="match status" value="1"/>
</dbReference>
<dbReference type="GO" id="GO:0005783">
    <property type="term" value="C:endoplasmic reticulum"/>
    <property type="evidence" value="ECO:0007669"/>
    <property type="project" value="TreeGrafter"/>
</dbReference>
<dbReference type="Proteomes" id="UP000179807">
    <property type="component" value="Unassembled WGS sequence"/>
</dbReference>
<evidence type="ECO:0000259" key="7">
    <source>
        <dbReference type="Pfam" id="PF09402"/>
    </source>
</evidence>
<name>A0A1J4KVM9_9EUKA</name>
<comment type="caution">
    <text evidence="8">The sequence shown here is derived from an EMBL/GenBank/DDBJ whole genome shotgun (WGS) entry which is preliminary data.</text>
</comment>
<organism evidence="8 9">
    <name type="scientific">Tritrichomonas foetus</name>
    <dbReference type="NCBI Taxonomy" id="1144522"/>
    <lineage>
        <taxon>Eukaryota</taxon>
        <taxon>Metamonada</taxon>
        <taxon>Parabasalia</taxon>
        <taxon>Tritrichomonadida</taxon>
        <taxon>Tritrichomonadidae</taxon>
        <taxon>Tritrichomonas</taxon>
    </lineage>
</organism>
<evidence type="ECO:0000256" key="4">
    <source>
        <dbReference type="ARBA" id="ARBA00023136"/>
    </source>
</evidence>
<dbReference type="RefSeq" id="XP_068368338.1">
    <property type="nucleotide sequence ID" value="XM_068497789.1"/>
</dbReference>
<dbReference type="AlphaFoldDB" id="A0A1J4KVM9"/>
<dbReference type="GO" id="GO:0003682">
    <property type="term" value="F:chromatin binding"/>
    <property type="evidence" value="ECO:0007669"/>
    <property type="project" value="InterPro"/>
</dbReference>
<keyword evidence="5" id="KW-0539">Nucleus</keyword>
<dbReference type="InterPro" id="IPR018996">
    <property type="entry name" value="Man1/Src1-like_C"/>
</dbReference>
<feature type="transmembrane region" description="Helical" evidence="6">
    <location>
        <begin position="309"/>
        <end position="331"/>
    </location>
</feature>
<keyword evidence="4 6" id="KW-0472">Membrane</keyword>
<dbReference type="GO" id="GO:0071763">
    <property type="term" value="P:nuclear membrane organization"/>
    <property type="evidence" value="ECO:0007669"/>
    <property type="project" value="TreeGrafter"/>
</dbReference>
<gene>
    <name evidence="8" type="ORF">TRFO_14397</name>
</gene>
<evidence type="ECO:0000313" key="8">
    <source>
        <dbReference type="EMBL" id="OHT15202.1"/>
    </source>
</evidence>
<dbReference type="GeneID" id="94832493"/>
<dbReference type="VEuPathDB" id="TrichDB:TRFO_14397"/>
<evidence type="ECO:0000256" key="1">
    <source>
        <dbReference type="ARBA" id="ARBA00004126"/>
    </source>
</evidence>
<proteinExistence type="predicted"/>
<accession>A0A1J4KVM9</accession>
<keyword evidence="9" id="KW-1185">Reference proteome</keyword>
<evidence type="ECO:0000256" key="6">
    <source>
        <dbReference type="SAM" id="Phobius"/>
    </source>
</evidence>
<dbReference type="PANTHER" id="PTHR47808:SF2">
    <property type="entry name" value="LEM DOMAIN-CONTAINING PROTEIN 2"/>
    <property type="match status" value="1"/>
</dbReference>
<reference evidence="8" key="1">
    <citation type="submission" date="2016-10" db="EMBL/GenBank/DDBJ databases">
        <authorList>
            <person name="Benchimol M."/>
            <person name="Almeida L.G."/>
            <person name="Vasconcelos A.T."/>
            <person name="Perreira-Neves A."/>
            <person name="Rosa I.A."/>
            <person name="Tasca T."/>
            <person name="Bogo M.R."/>
            <person name="de Souza W."/>
        </authorList>
    </citation>
    <scope>NUCLEOTIDE SEQUENCE [LARGE SCALE GENOMIC DNA]</scope>
    <source>
        <strain evidence="8">K</strain>
    </source>
</reference>
<sequence>MVYYCSKFAFKKLTKIIVNVSLLMSLRSPPLNRLVYQKHLESRSKNELVEILKELGQPVDYRASKETIINRILSIRYGDNKPKVSDLADDHPIKKMDFVDLAGRVLVILLVILLLILLYIISHQPIDYCDSDSKQSGSCVPCPARAFCSKGNVTCDPYHFFINDFCLQVNNESENENESLKMISLMLKSSKNLLKRKAGQFKCEDSNKDWISQDDLEYELKKRYNSKNIEFLAYLKNFLSSIAINNKKSNSDLFSRNNSLNGSNFSKLFNSTIFYLKNETNVVTRIIENSTVFVATDVKKPMKCVLRSIFYKNILFAAAFAASFAAFYVWYLSHKQAERYRVKADQCITALVTYIKSFKGFEISQSQLREKMENMVDDPDGVWKYVVKGLERSPVIRVTKRDDEVFYHSFR</sequence>
<dbReference type="PANTHER" id="PTHR47808">
    <property type="entry name" value="INNER NUCLEAR MEMBRANE PROTEIN HEH2-RELATED"/>
    <property type="match status" value="1"/>
</dbReference>
<feature type="domain" description="Man1/Src1-like C-terminal" evidence="7">
    <location>
        <begin position="136"/>
        <end position="401"/>
    </location>
</feature>
<evidence type="ECO:0000256" key="2">
    <source>
        <dbReference type="ARBA" id="ARBA00022692"/>
    </source>
</evidence>
<feature type="transmembrane region" description="Helical" evidence="6">
    <location>
        <begin position="101"/>
        <end position="121"/>
    </location>
</feature>
<keyword evidence="3 6" id="KW-1133">Transmembrane helix</keyword>